<feature type="transmembrane region" description="Helical" evidence="1">
    <location>
        <begin position="232"/>
        <end position="251"/>
    </location>
</feature>
<accession>A0A1G5GQN1</accession>
<feature type="transmembrane region" description="Helical" evidence="1">
    <location>
        <begin position="12"/>
        <end position="33"/>
    </location>
</feature>
<feature type="transmembrane region" description="Helical" evidence="1">
    <location>
        <begin position="204"/>
        <end position="223"/>
    </location>
</feature>
<organism evidence="2 3">
    <name type="scientific">Butyrivibrio hungatei</name>
    <dbReference type="NCBI Taxonomy" id="185008"/>
    <lineage>
        <taxon>Bacteria</taxon>
        <taxon>Bacillati</taxon>
        <taxon>Bacillota</taxon>
        <taxon>Clostridia</taxon>
        <taxon>Lachnospirales</taxon>
        <taxon>Lachnospiraceae</taxon>
        <taxon>Butyrivibrio</taxon>
    </lineage>
</organism>
<feature type="transmembrane region" description="Helical" evidence="1">
    <location>
        <begin position="325"/>
        <end position="348"/>
    </location>
</feature>
<reference evidence="3" key="1">
    <citation type="submission" date="2016-10" db="EMBL/GenBank/DDBJ databases">
        <authorList>
            <person name="Varghese N."/>
            <person name="Submissions S."/>
        </authorList>
    </citation>
    <scope>NUCLEOTIDE SEQUENCE [LARGE SCALE GENOMIC DNA]</scope>
    <source>
        <strain evidence="3">XBD2006</strain>
    </source>
</reference>
<feature type="transmembrane region" description="Helical" evidence="1">
    <location>
        <begin position="296"/>
        <end position="313"/>
    </location>
</feature>
<keyword evidence="1" id="KW-0812">Transmembrane</keyword>
<gene>
    <name evidence="2" type="ORF">SAMN02910451_03000</name>
</gene>
<dbReference type="OrthoDB" id="1995498at2"/>
<feature type="transmembrane region" description="Helical" evidence="1">
    <location>
        <begin position="360"/>
        <end position="381"/>
    </location>
</feature>
<feature type="transmembrane region" description="Helical" evidence="1">
    <location>
        <begin position="129"/>
        <end position="147"/>
    </location>
</feature>
<name>A0A1G5GQN1_9FIRM</name>
<feature type="transmembrane region" description="Helical" evidence="1">
    <location>
        <begin position="153"/>
        <end position="175"/>
    </location>
</feature>
<protein>
    <submittedName>
        <fullName evidence="2">Uncharacterized protein</fullName>
    </submittedName>
</protein>
<evidence type="ECO:0000313" key="2">
    <source>
        <dbReference type="EMBL" id="SCY53721.1"/>
    </source>
</evidence>
<sequence length="518" mass="58665">MFNWIYKHQKLVLSLLISAFFISVIPICIVAGYDCAAGDDYKYGAAPHLAYLSSGSVFAAISAACKTTVDIWHGWQGTWFDVFAFGLHPEVFSETAYVIVPYIFMFMQIISVCSFSYYFLKIKWKIDGYYWLMIAVTFLLFSFQLVPSQKSAFFWWVGCIHYCMPFCLSLVTIILTDRFLTHNNISDLVWISVGYTLLGGSTYPAAILVFLSGLLLLLVKYVIEKKSSKKDFFLVIPYVLELIGLGISMAAPGNAIRAASDLLEGAEPAGGFIETVVKSIAFSVEEAVTYFFAEKSYMLIALIIIAIVTCAFFKQNRFNINNHVFAHPWLFVLTLFLLNAAVYAPRIYTGNSASSGYLNFNMWVSFSCMIATVIYLCGWIYTVKSIKLRLPEYAETIGTILSVVAIMFIIVIGRHGVKEYTDYICLDYYLSGQAADYRDQMNLQRQLMEDPNVTDVVVPEMNYEQGPLQHMPVNSDPDNVNSQMTSDFYGKNSCRSIPRPEWIEKYSTDNTELLEQKQ</sequence>
<feature type="transmembrane region" description="Helical" evidence="1">
    <location>
        <begin position="99"/>
        <end position="120"/>
    </location>
</feature>
<keyword evidence="3" id="KW-1185">Reference proteome</keyword>
<keyword evidence="1" id="KW-1133">Transmembrane helix</keyword>
<proteinExistence type="predicted"/>
<dbReference type="AlphaFoldDB" id="A0A1G5GQN1"/>
<dbReference type="RefSeq" id="WP_074463372.1">
    <property type="nucleotide sequence ID" value="NZ_FMUR01000023.1"/>
</dbReference>
<feature type="transmembrane region" description="Helical" evidence="1">
    <location>
        <begin position="393"/>
        <end position="413"/>
    </location>
</feature>
<dbReference type="EMBL" id="FMUR01000023">
    <property type="protein sequence ID" value="SCY53721.1"/>
    <property type="molecule type" value="Genomic_DNA"/>
</dbReference>
<evidence type="ECO:0000313" key="3">
    <source>
        <dbReference type="Proteomes" id="UP000183047"/>
    </source>
</evidence>
<evidence type="ECO:0000256" key="1">
    <source>
        <dbReference type="SAM" id="Phobius"/>
    </source>
</evidence>
<keyword evidence="1" id="KW-0472">Membrane</keyword>
<dbReference type="Proteomes" id="UP000183047">
    <property type="component" value="Unassembled WGS sequence"/>
</dbReference>